<dbReference type="OrthoDB" id="8056049at2759"/>
<organism evidence="2 3">
    <name type="scientific">Trichonephila clavata</name>
    <name type="common">Joro spider</name>
    <name type="synonym">Nephila clavata</name>
    <dbReference type="NCBI Taxonomy" id="2740835"/>
    <lineage>
        <taxon>Eukaryota</taxon>
        <taxon>Metazoa</taxon>
        <taxon>Ecdysozoa</taxon>
        <taxon>Arthropoda</taxon>
        <taxon>Chelicerata</taxon>
        <taxon>Arachnida</taxon>
        <taxon>Araneae</taxon>
        <taxon>Araneomorphae</taxon>
        <taxon>Entelegynae</taxon>
        <taxon>Araneoidea</taxon>
        <taxon>Nephilidae</taxon>
        <taxon>Trichonephila</taxon>
    </lineage>
</organism>
<reference evidence="2" key="1">
    <citation type="submission" date="2020-07" db="EMBL/GenBank/DDBJ databases">
        <title>Multicomponent nature underlies the extraordinary mechanical properties of spider dragline silk.</title>
        <authorList>
            <person name="Kono N."/>
            <person name="Nakamura H."/>
            <person name="Mori M."/>
            <person name="Yoshida Y."/>
            <person name="Ohtoshi R."/>
            <person name="Malay A.D."/>
            <person name="Moran D.A.P."/>
            <person name="Tomita M."/>
            <person name="Numata K."/>
            <person name="Arakawa K."/>
        </authorList>
    </citation>
    <scope>NUCLEOTIDE SEQUENCE</scope>
</reference>
<name>A0A8X6KVZ1_TRICU</name>
<evidence type="ECO:0000259" key="1">
    <source>
        <dbReference type="Pfam" id="PF17906"/>
    </source>
</evidence>
<accession>A0A8X6KVZ1</accession>
<evidence type="ECO:0000313" key="3">
    <source>
        <dbReference type="Proteomes" id="UP000887116"/>
    </source>
</evidence>
<keyword evidence="3" id="KW-1185">Reference proteome</keyword>
<protein>
    <recommendedName>
        <fullName evidence="1">Mos1 transposase HTH domain-containing protein</fullName>
    </recommendedName>
</protein>
<dbReference type="Proteomes" id="UP000887116">
    <property type="component" value="Unassembled WGS sequence"/>
</dbReference>
<dbReference type="AlphaFoldDB" id="A0A8X6KVZ1"/>
<comment type="caution">
    <text evidence="2">The sequence shown here is derived from an EMBL/GenBank/DDBJ whole genome shotgun (WGS) entry which is preliminary data.</text>
</comment>
<feature type="domain" description="Mos1 transposase HTH" evidence="1">
    <location>
        <begin position="5"/>
        <end position="53"/>
    </location>
</feature>
<sequence length="81" mass="9304">MEVDKEKMWYILQFIFNKEVNASQAAEIVNGVYGFNNIIANYEQFWFRRFHSGMAVVGMSIELKKGSKLTGMLVVVASYKS</sequence>
<dbReference type="Pfam" id="PF17906">
    <property type="entry name" value="HTH_48"/>
    <property type="match status" value="1"/>
</dbReference>
<evidence type="ECO:0000313" key="2">
    <source>
        <dbReference type="EMBL" id="GFQ86146.1"/>
    </source>
</evidence>
<dbReference type="InterPro" id="IPR041426">
    <property type="entry name" value="Mos1_HTH"/>
</dbReference>
<proteinExistence type="predicted"/>
<gene>
    <name evidence="2" type="ORF">TNCT_589761</name>
</gene>
<dbReference type="EMBL" id="BMAO01032977">
    <property type="protein sequence ID" value="GFQ86146.1"/>
    <property type="molecule type" value="Genomic_DNA"/>
</dbReference>